<keyword evidence="4" id="KW-1185">Reference proteome</keyword>
<dbReference type="InterPro" id="IPR006311">
    <property type="entry name" value="TAT_signal"/>
</dbReference>
<feature type="chain" id="PRO_5020973609" evidence="1">
    <location>
        <begin position="31"/>
        <end position="295"/>
    </location>
</feature>
<dbReference type="OrthoDB" id="9797736at2"/>
<dbReference type="PANTHER" id="PTHR30535">
    <property type="entry name" value="VITAMIN B12-BINDING PROTEIN"/>
    <property type="match status" value="1"/>
</dbReference>
<proteinExistence type="predicted"/>
<dbReference type="PROSITE" id="PS50983">
    <property type="entry name" value="FE_B12_PBP"/>
    <property type="match status" value="1"/>
</dbReference>
<accession>A0A4R7BYY7</accession>
<dbReference type="Gene3D" id="3.40.50.1980">
    <property type="entry name" value="Nitrogenase molybdenum iron protein domain"/>
    <property type="match status" value="2"/>
</dbReference>
<dbReference type="RefSeq" id="WP_133772857.1">
    <property type="nucleotide sequence ID" value="NZ_SNZR01000014.1"/>
</dbReference>
<keyword evidence="1" id="KW-0732">Signal</keyword>
<dbReference type="SUPFAM" id="SSF53807">
    <property type="entry name" value="Helical backbone' metal receptor"/>
    <property type="match status" value="1"/>
</dbReference>
<dbReference type="Pfam" id="PF01497">
    <property type="entry name" value="Peripla_BP_2"/>
    <property type="match status" value="1"/>
</dbReference>
<sequence>MITTVSPSRRLVLASGLAASGAALLGPAFAAAPSDARIVAIGGVVTEILYDLGLGGAVAAVDTTSVQPPEALKTKPNVGYMRQLSAEGVLSARPTLVIAAEGAGPPDAIKLVREAGVPIVTVPEDPTEAGVLTRIKTVAHAVGRDREGEALAASVAKRFVDLTTLRGRIKKPTRALFILSLQNGRTMVAGRNTSADGMLALAGAENVASALEGFKPMTDEAIVAARPEAVVMMDNGPGRGAPAGLFEGAALSQTPAARDKRLVTMNGLYLLGFGPRTPDAARELLLALHPGTPSE</sequence>
<dbReference type="InterPro" id="IPR050902">
    <property type="entry name" value="ABC_Transporter_SBP"/>
</dbReference>
<name>A0A4R7BYY7_9HYPH</name>
<evidence type="ECO:0000259" key="2">
    <source>
        <dbReference type="PROSITE" id="PS50983"/>
    </source>
</evidence>
<organism evidence="3 4">
    <name type="scientific">Enterovirga rhinocerotis</name>
    <dbReference type="NCBI Taxonomy" id="1339210"/>
    <lineage>
        <taxon>Bacteria</taxon>
        <taxon>Pseudomonadati</taxon>
        <taxon>Pseudomonadota</taxon>
        <taxon>Alphaproteobacteria</taxon>
        <taxon>Hyphomicrobiales</taxon>
        <taxon>Methylobacteriaceae</taxon>
        <taxon>Enterovirga</taxon>
    </lineage>
</organism>
<gene>
    <name evidence="3" type="ORF">EV668_3756</name>
</gene>
<reference evidence="3 4" key="1">
    <citation type="submission" date="2019-03" db="EMBL/GenBank/DDBJ databases">
        <title>Genomic Encyclopedia of Type Strains, Phase IV (KMG-IV): sequencing the most valuable type-strain genomes for metagenomic binning, comparative biology and taxonomic classification.</title>
        <authorList>
            <person name="Goeker M."/>
        </authorList>
    </citation>
    <scope>NUCLEOTIDE SEQUENCE [LARGE SCALE GENOMIC DNA]</scope>
    <source>
        <strain evidence="3 4">DSM 25903</strain>
    </source>
</reference>
<dbReference type="PROSITE" id="PS51318">
    <property type="entry name" value="TAT"/>
    <property type="match status" value="1"/>
</dbReference>
<evidence type="ECO:0000256" key="1">
    <source>
        <dbReference type="SAM" id="SignalP"/>
    </source>
</evidence>
<dbReference type="InterPro" id="IPR002491">
    <property type="entry name" value="ABC_transptr_periplasmic_BD"/>
</dbReference>
<dbReference type="Proteomes" id="UP000295122">
    <property type="component" value="Unassembled WGS sequence"/>
</dbReference>
<evidence type="ECO:0000313" key="3">
    <source>
        <dbReference type="EMBL" id="TDR89266.1"/>
    </source>
</evidence>
<comment type="caution">
    <text evidence="3">The sequence shown here is derived from an EMBL/GenBank/DDBJ whole genome shotgun (WGS) entry which is preliminary data.</text>
</comment>
<dbReference type="CDD" id="cd01149">
    <property type="entry name" value="HutB"/>
    <property type="match status" value="1"/>
</dbReference>
<feature type="signal peptide" evidence="1">
    <location>
        <begin position="1"/>
        <end position="30"/>
    </location>
</feature>
<dbReference type="AlphaFoldDB" id="A0A4R7BYY7"/>
<evidence type="ECO:0000313" key="4">
    <source>
        <dbReference type="Proteomes" id="UP000295122"/>
    </source>
</evidence>
<dbReference type="PANTHER" id="PTHR30535:SF4">
    <property type="entry name" value="HEMIN-BINDING PERIPLASMIC PROTEIN HMUT"/>
    <property type="match status" value="1"/>
</dbReference>
<dbReference type="EMBL" id="SNZR01000014">
    <property type="protein sequence ID" value="TDR89266.1"/>
    <property type="molecule type" value="Genomic_DNA"/>
</dbReference>
<protein>
    <submittedName>
        <fullName evidence="3">Iron complex transport system substrate-binding protein</fullName>
    </submittedName>
</protein>
<feature type="domain" description="Fe/B12 periplasmic-binding" evidence="2">
    <location>
        <begin position="37"/>
        <end position="292"/>
    </location>
</feature>